<gene>
    <name evidence="1" type="ORF">FWK35_00018975</name>
</gene>
<keyword evidence="1" id="KW-0371">Homeobox</keyword>
<name>A0A6G0ZCK1_APHCR</name>
<keyword evidence="1" id="KW-0238">DNA-binding</keyword>
<dbReference type="OrthoDB" id="7447462at2759"/>
<proteinExistence type="predicted"/>
<keyword evidence="2" id="KW-1185">Reference proteome</keyword>
<dbReference type="Proteomes" id="UP000478052">
    <property type="component" value="Unassembled WGS sequence"/>
</dbReference>
<accession>A0A6G0ZCK1</accession>
<comment type="caution">
    <text evidence="1">The sequence shown here is derived from an EMBL/GenBank/DDBJ whole genome shotgun (WGS) entry which is preliminary data.</text>
</comment>
<protein>
    <submittedName>
        <fullName evidence="1">Homeobox protein cut-like</fullName>
    </submittedName>
</protein>
<dbReference type="GO" id="GO:0003677">
    <property type="term" value="F:DNA binding"/>
    <property type="evidence" value="ECO:0007669"/>
    <property type="project" value="UniProtKB-KW"/>
</dbReference>
<reference evidence="1 2" key="1">
    <citation type="submission" date="2019-08" db="EMBL/GenBank/DDBJ databases">
        <title>Whole genome of Aphis craccivora.</title>
        <authorList>
            <person name="Voronova N.V."/>
            <person name="Shulinski R.S."/>
            <person name="Bandarenka Y.V."/>
            <person name="Zhorov D.G."/>
            <person name="Warner D."/>
        </authorList>
    </citation>
    <scope>NUCLEOTIDE SEQUENCE [LARGE SCALE GENOMIC DNA]</scope>
    <source>
        <strain evidence="1">180601</strain>
        <tissue evidence="1">Whole Body</tissue>
    </source>
</reference>
<dbReference type="AlphaFoldDB" id="A0A6G0ZCK1"/>
<dbReference type="EMBL" id="VUJU01000747">
    <property type="protein sequence ID" value="KAF0768578.1"/>
    <property type="molecule type" value="Genomic_DNA"/>
</dbReference>
<evidence type="ECO:0000313" key="2">
    <source>
        <dbReference type="Proteomes" id="UP000478052"/>
    </source>
</evidence>
<evidence type="ECO:0000313" key="1">
    <source>
        <dbReference type="EMBL" id="KAF0768578.1"/>
    </source>
</evidence>
<sequence>MSSRATLAEKEVTALKEQLTNNKAQDTNVMTMATPLSNHVESTEDQNKTPAELELSAKEKELADQWRHRIGNKVLDGLAAGGV</sequence>
<organism evidence="1 2">
    <name type="scientific">Aphis craccivora</name>
    <name type="common">Cowpea aphid</name>
    <dbReference type="NCBI Taxonomy" id="307492"/>
    <lineage>
        <taxon>Eukaryota</taxon>
        <taxon>Metazoa</taxon>
        <taxon>Ecdysozoa</taxon>
        <taxon>Arthropoda</taxon>
        <taxon>Hexapoda</taxon>
        <taxon>Insecta</taxon>
        <taxon>Pterygota</taxon>
        <taxon>Neoptera</taxon>
        <taxon>Paraneoptera</taxon>
        <taxon>Hemiptera</taxon>
        <taxon>Sternorrhyncha</taxon>
        <taxon>Aphidomorpha</taxon>
        <taxon>Aphidoidea</taxon>
        <taxon>Aphididae</taxon>
        <taxon>Aphidini</taxon>
        <taxon>Aphis</taxon>
        <taxon>Aphis</taxon>
    </lineage>
</organism>